<evidence type="ECO:0000256" key="1">
    <source>
        <dbReference type="ARBA" id="ARBA00022574"/>
    </source>
</evidence>
<name>A0A2N9GC49_FAGSY</name>
<dbReference type="Pfam" id="PF00400">
    <property type="entry name" value="WD40"/>
    <property type="match status" value="1"/>
</dbReference>
<dbReference type="InterPro" id="IPR001680">
    <property type="entry name" value="WD40_rpt"/>
</dbReference>
<dbReference type="InterPro" id="IPR036322">
    <property type="entry name" value="WD40_repeat_dom_sf"/>
</dbReference>
<dbReference type="InterPro" id="IPR054080">
    <property type="entry name" value="TPR1-like_2nd"/>
</dbReference>
<dbReference type="AlphaFoldDB" id="A0A2N9GC49"/>
<dbReference type="InterPro" id="IPR006595">
    <property type="entry name" value="CTLH_C"/>
</dbReference>
<keyword evidence="1" id="KW-0853">WD repeat</keyword>
<dbReference type="PROSITE" id="PS50897">
    <property type="entry name" value="CTLH"/>
    <property type="match status" value="1"/>
</dbReference>
<evidence type="ECO:0000259" key="3">
    <source>
        <dbReference type="PROSITE" id="PS50897"/>
    </source>
</evidence>
<keyword evidence="2" id="KW-0677">Repeat</keyword>
<dbReference type="PANTHER" id="PTHR44083">
    <property type="entry name" value="TOPLESS-RELATED PROTEIN 1-RELATED"/>
    <property type="match status" value="1"/>
</dbReference>
<dbReference type="Pfam" id="PF21889">
    <property type="entry name" value="TPR1-like_2nd"/>
    <property type="match status" value="1"/>
</dbReference>
<proteinExistence type="predicted"/>
<dbReference type="EMBL" id="OIVN01002053">
    <property type="protein sequence ID" value="SPD00157.1"/>
    <property type="molecule type" value="Genomic_DNA"/>
</dbReference>
<feature type="domain" description="CTLH" evidence="3">
    <location>
        <begin position="1"/>
        <end position="59"/>
    </location>
</feature>
<gene>
    <name evidence="4" type="ORF">FSB_LOCUS28039</name>
</gene>
<organism evidence="4">
    <name type="scientific">Fagus sylvatica</name>
    <name type="common">Beechnut</name>
    <dbReference type="NCBI Taxonomy" id="28930"/>
    <lineage>
        <taxon>Eukaryota</taxon>
        <taxon>Viridiplantae</taxon>
        <taxon>Streptophyta</taxon>
        <taxon>Embryophyta</taxon>
        <taxon>Tracheophyta</taxon>
        <taxon>Spermatophyta</taxon>
        <taxon>Magnoliopsida</taxon>
        <taxon>eudicotyledons</taxon>
        <taxon>Gunneridae</taxon>
        <taxon>Pentapetalae</taxon>
        <taxon>rosids</taxon>
        <taxon>fabids</taxon>
        <taxon>Fagales</taxon>
        <taxon>Fagaceae</taxon>
        <taxon>Fagus</taxon>
    </lineage>
</organism>
<dbReference type="SMART" id="SM00668">
    <property type="entry name" value="CTLH"/>
    <property type="match status" value="1"/>
</dbReference>
<evidence type="ECO:0000256" key="2">
    <source>
        <dbReference type="ARBA" id="ARBA00022737"/>
    </source>
</evidence>
<sequence length="467" mass="52064">MFFNMNYFGEFVINGEWDKAVKYLSAFTMPDDNQDSAKIFLTLEKQKDLETLGRNDQVEAVKILPNDLQNNSLYKDMDAASSRANLYDFLKRSVESNPILQDKLMFPNMDKSRLLSIIKQIMEWWVPHCANSTADLHKRTISLVNIPKVPYLCRNPMIVVNSYCQEAGALPAPKGLVFHDSSCFNDVILQVGMKSTEKYGLSVKKTSTSQEAGQLSVPSGHGSRDNTYLADANSGVYGKSTEKLAEINEPSECRTLVLPDTSLAGGVARLMYLYSGDFILALTQNATHKLWRWHCDDQHSSSKASANVQPQLYQPSSGLIMTNEIGRQPENAISCFSLNDSHLYSASGGKIYIFSLETFERLLTFGTPPPAATYFTFLLQNIFAIGLDDFTILIYCMHTRKTKAKLLGHQKRITCLAFSQNLNVLVSSGADAQNLLKPQNFQPCINACSLIPKFRSGADALFAEGFK</sequence>
<accession>A0A2N9GC49</accession>
<dbReference type="PANTHER" id="PTHR44083:SF45">
    <property type="entry name" value="TOPLESS-RELATED PROTEIN 1"/>
    <property type="match status" value="1"/>
</dbReference>
<dbReference type="SUPFAM" id="SSF50978">
    <property type="entry name" value="WD40 repeat-like"/>
    <property type="match status" value="1"/>
</dbReference>
<dbReference type="InterPro" id="IPR027728">
    <property type="entry name" value="Topless_fam"/>
</dbReference>
<protein>
    <recommendedName>
        <fullName evidence="3">CTLH domain-containing protein</fullName>
    </recommendedName>
</protein>
<dbReference type="GO" id="GO:0006355">
    <property type="term" value="P:regulation of DNA-templated transcription"/>
    <property type="evidence" value="ECO:0007669"/>
    <property type="project" value="InterPro"/>
</dbReference>
<reference evidence="4" key="1">
    <citation type="submission" date="2018-02" db="EMBL/GenBank/DDBJ databases">
        <authorList>
            <person name="Cohen D.B."/>
            <person name="Kent A.D."/>
        </authorList>
    </citation>
    <scope>NUCLEOTIDE SEQUENCE</scope>
</reference>
<evidence type="ECO:0000313" key="4">
    <source>
        <dbReference type="EMBL" id="SPD00157.1"/>
    </source>
</evidence>
<dbReference type="InterPro" id="IPR015943">
    <property type="entry name" value="WD40/YVTN_repeat-like_dom_sf"/>
</dbReference>
<dbReference type="Gene3D" id="2.130.10.10">
    <property type="entry name" value="YVTN repeat-like/Quinoprotein amine dehydrogenase"/>
    <property type="match status" value="1"/>
</dbReference>